<reference evidence="1" key="1">
    <citation type="submission" date="2019-08" db="EMBL/GenBank/DDBJ databases">
        <authorList>
            <person name="Kucharzyk K."/>
            <person name="Murdoch R.W."/>
            <person name="Higgins S."/>
            <person name="Loffler F."/>
        </authorList>
    </citation>
    <scope>NUCLEOTIDE SEQUENCE</scope>
</reference>
<dbReference type="AlphaFoldDB" id="A0A645F6Q2"/>
<gene>
    <name evidence="1" type="ORF">SDC9_156851</name>
</gene>
<evidence type="ECO:0000313" key="1">
    <source>
        <dbReference type="EMBL" id="MPN09560.1"/>
    </source>
</evidence>
<protein>
    <submittedName>
        <fullName evidence="1">Uncharacterized protein</fullName>
    </submittedName>
</protein>
<dbReference type="EMBL" id="VSSQ01055673">
    <property type="protein sequence ID" value="MPN09560.1"/>
    <property type="molecule type" value="Genomic_DNA"/>
</dbReference>
<sequence length="76" mass="8467">MRGDNHAANLFRDLLDMRNGALGGNALKHLFAVETKRAQLFHQERVHLYHLCAVHDVADIDIAEYGFHAGGAARDD</sequence>
<accession>A0A645F6Q2</accession>
<proteinExistence type="predicted"/>
<name>A0A645F6Q2_9ZZZZ</name>
<comment type="caution">
    <text evidence="1">The sequence shown here is derived from an EMBL/GenBank/DDBJ whole genome shotgun (WGS) entry which is preliminary data.</text>
</comment>
<organism evidence="1">
    <name type="scientific">bioreactor metagenome</name>
    <dbReference type="NCBI Taxonomy" id="1076179"/>
    <lineage>
        <taxon>unclassified sequences</taxon>
        <taxon>metagenomes</taxon>
        <taxon>ecological metagenomes</taxon>
    </lineage>
</organism>